<feature type="transmembrane region" description="Helical" evidence="6">
    <location>
        <begin position="276"/>
        <end position="298"/>
    </location>
</feature>
<dbReference type="PANTHER" id="PTHR30250">
    <property type="entry name" value="PST FAMILY PREDICTED COLANIC ACID TRANSPORTER"/>
    <property type="match status" value="1"/>
</dbReference>
<evidence type="ECO:0000313" key="7">
    <source>
        <dbReference type="EMBL" id="ANF29941.1"/>
    </source>
</evidence>
<keyword evidence="2" id="KW-1003">Cell membrane</keyword>
<keyword evidence="5 6" id="KW-0472">Membrane</keyword>
<evidence type="ECO:0008006" key="8">
    <source>
        <dbReference type="Google" id="ProtNLM"/>
    </source>
</evidence>
<reference evidence="7" key="1">
    <citation type="journal article" date="2016" name="PLoS ONE">
        <title>Genetic Diversity of O-Antigens in Hafnia alvei and the Development of a Suspension Array for Serotype Detection.</title>
        <authorList>
            <person name="Duan Z."/>
            <person name="Niedziela T."/>
            <person name="Lugowski C."/>
            <person name="Cao B."/>
            <person name="Wang T."/>
            <person name="Xu L."/>
            <person name="Yang B."/>
            <person name="Liu B."/>
            <person name="Wang L."/>
        </authorList>
    </citation>
    <scope>NUCLEOTIDE SEQUENCE</scope>
    <source>
        <strain evidence="7">PCM1194</strain>
    </source>
</reference>
<organism evidence="7">
    <name type="scientific">Hafnia alvei</name>
    <dbReference type="NCBI Taxonomy" id="569"/>
    <lineage>
        <taxon>Bacteria</taxon>
        <taxon>Pseudomonadati</taxon>
        <taxon>Pseudomonadota</taxon>
        <taxon>Gammaproteobacteria</taxon>
        <taxon>Enterobacterales</taxon>
        <taxon>Hafniaceae</taxon>
        <taxon>Hafnia</taxon>
    </lineage>
</organism>
<feature type="transmembrane region" description="Helical" evidence="6">
    <location>
        <begin position="349"/>
        <end position="370"/>
    </location>
</feature>
<dbReference type="PANTHER" id="PTHR30250:SF26">
    <property type="entry name" value="PSMA PROTEIN"/>
    <property type="match status" value="1"/>
</dbReference>
<evidence type="ECO:0000256" key="1">
    <source>
        <dbReference type="ARBA" id="ARBA00004651"/>
    </source>
</evidence>
<keyword evidence="3 6" id="KW-0812">Transmembrane</keyword>
<evidence type="ECO:0000256" key="4">
    <source>
        <dbReference type="ARBA" id="ARBA00022989"/>
    </source>
</evidence>
<evidence type="ECO:0000256" key="6">
    <source>
        <dbReference type="SAM" id="Phobius"/>
    </source>
</evidence>
<sequence>MRNEIKNNHRQLLGGLFYKVLFILVTSINAIIMIKILPPKELGVWYIFMSLQTLVFILNNALVPNLARQYSLGIVELKKDFNVRQFHAKTKTLYSSIVFLVFLSCIILTFFYLNDVVDIFSKNNSMLLYAWGVMIISMCFDIYYTSYECALNGLGEFEKVNFASFISRLFLLVLSCGLMFFHSSFALLIFCCLYFCSNLLKRIILLTTFKRIFENSTLGICKNTERFYVECRRKIYHLSWLSLLSSIGGVLIVRGGMFILPYYVSLERVGSYGVTYQLFEMGFNILFTIAIIKTPSWIMIYKEKTSPGLLLKSYQNTRLIILCLMILGGCIIAFAGNWFLSILHVETKLLPTSICILFLIVFVLQINHSVSGQLLTIQNKIPFAYASLVTGFLVIIVSLFLIPHFGELGAILSIFIAQVLYNNWKWPLEAKRFLKHECSQ</sequence>
<feature type="transmembrane region" description="Helical" evidence="6">
    <location>
        <begin position="93"/>
        <end position="114"/>
    </location>
</feature>
<accession>A0A172X000</accession>
<dbReference type="EMBL" id="KX117081">
    <property type="protein sequence ID" value="ANF29941.1"/>
    <property type="molecule type" value="Genomic_DNA"/>
</dbReference>
<feature type="transmembrane region" description="Helical" evidence="6">
    <location>
        <begin position="165"/>
        <end position="196"/>
    </location>
</feature>
<dbReference type="GO" id="GO:0005886">
    <property type="term" value="C:plasma membrane"/>
    <property type="evidence" value="ECO:0007669"/>
    <property type="project" value="UniProtKB-SubCell"/>
</dbReference>
<feature type="transmembrane region" description="Helical" evidence="6">
    <location>
        <begin position="319"/>
        <end position="343"/>
    </location>
</feature>
<evidence type="ECO:0000256" key="2">
    <source>
        <dbReference type="ARBA" id="ARBA00022475"/>
    </source>
</evidence>
<name>A0A172X000_HAFAL</name>
<dbReference type="AlphaFoldDB" id="A0A172X000"/>
<keyword evidence="4 6" id="KW-1133">Transmembrane helix</keyword>
<feature type="transmembrane region" description="Helical" evidence="6">
    <location>
        <begin position="382"/>
        <end position="402"/>
    </location>
</feature>
<feature type="transmembrane region" description="Helical" evidence="6">
    <location>
        <begin position="240"/>
        <end position="264"/>
    </location>
</feature>
<protein>
    <recommendedName>
        <fullName evidence="8">Polysaccharide biosynthesis protein</fullName>
    </recommendedName>
</protein>
<feature type="transmembrane region" description="Helical" evidence="6">
    <location>
        <begin position="16"/>
        <end position="37"/>
    </location>
</feature>
<evidence type="ECO:0000256" key="3">
    <source>
        <dbReference type="ARBA" id="ARBA00022692"/>
    </source>
</evidence>
<comment type="subcellular location">
    <subcellularLocation>
        <location evidence="1">Cell membrane</location>
        <topology evidence="1">Multi-pass membrane protein</topology>
    </subcellularLocation>
</comment>
<feature type="transmembrane region" description="Helical" evidence="6">
    <location>
        <begin position="126"/>
        <end position="145"/>
    </location>
</feature>
<feature type="transmembrane region" description="Helical" evidence="6">
    <location>
        <begin position="44"/>
        <end position="63"/>
    </location>
</feature>
<proteinExistence type="predicted"/>
<evidence type="ECO:0000256" key="5">
    <source>
        <dbReference type="ARBA" id="ARBA00023136"/>
    </source>
</evidence>
<dbReference type="InterPro" id="IPR050833">
    <property type="entry name" value="Poly_Biosynth_Transport"/>
</dbReference>